<dbReference type="Proteomes" id="UP000789525">
    <property type="component" value="Unassembled WGS sequence"/>
</dbReference>
<proteinExistence type="predicted"/>
<comment type="caution">
    <text evidence="1">The sequence shown here is derived from an EMBL/GenBank/DDBJ whole genome shotgun (WGS) entry which is preliminary data.</text>
</comment>
<organism evidence="1 2">
    <name type="scientific">Acaulospora colombiana</name>
    <dbReference type="NCBI Taxonomy" id="27376"/>
    <lineage>
        <taxon>Eukaryota</taxon>
        <taxon>Fungi</taxon>
        <taxon>Fungi incertae sedis</taxon>
        <taxon>Mucoromycota</taxon>
        <taxon>Glomeromycotina</taxon>
        <taxon>Glomeromycetes</taxon>
        <taxon>Diversisporales</taxon>
        <taxon>Acaulosporaceae</taxon>
        <taxon>Acaulospora</taxon>
    </lineage>
</organism>
<gene>
    <name evidence="1" type="ORF">ACOLOM_LOCUS2847</name>
</gene>
<reference evidence="1" key="1">
    <citation type="submission" date="2021-06" db="EMBL/GenBank/DDBJ databases">
        <authorList>
            <person name="Kallberg Y."/>
            <person name="Tangrot J."/>
            <person name="Rosling A."/>
        </authorList>
    </citation>
    <scope>NUCLEOTIDE SEQUENCE</scope>
    <source>
        <strain evidence="1">CL356</strain>
    </source>
</reference>
<sequence>MVPHLPSELLQKIFSYISPEDARTLHACVLVNRQWCRNAMGLLWSNPFLTSSSPKIISTYVSFLADDVKTRMGIVESVPLEHSLFDYPAFLREFDFMCVNRAVSAWFSSRKTTSKEENLCNSNYTSDNANSTSASLFFKTAQEICKFLLTRSRHISRFTIDVAEFDLSTDLLCYLCQTTINSAEINLSRLGDLTFSGNFNKSEVLHAFGKISRNIRSLTIIEDAREGPYTQRVTPIQPMAAFITAQQKLAEFTLERCIHFAGILPALATQKATLTHVVFRNCWFCNDIIGDALSNLQVCKNLVSLRFDQCFALTNNVLKPLSEVRYPKLECFEYSPHFWSYSERDRFGRELPKNELSSFLSINGPNLKELKLGNMFHFCPELIEDIVSYGSNLRILEVSTNNLEEQIFPILLACRRLERLTVPKVSWTFRCDADYLLPDIGRQMPSSLYHLDLRGWPFAPSGLKSFLQECGKQIKFLAWNDTNSISRYSGVVKEYSKIRMQSANDENNNPYVFLKAIRESN</sequence>
<accession>A0ACA9L2M3</accession>
<dbReference type="EMBL" id="CAJVPT010003913">
    <property type="protein sequence ID" value="CAG8502123.1"/>
    <property type="molecule type" value="Genomic_DNA"/>
</dbReference>
<name>A0ACA9L2M3_9GLOM</name>
<evidence type="ECO:0000313" key="1">
    <source>
        <dbReference type="EMBL" id="CAG8502123.1"/>
    </source>
</evidence>
<evidence type="ECO:0000313" key="2">
    <source>
        <dbReference type="Proteomes" id="UP000789525"/>
    </source>
</evidence>
<protein>
    <submittedName>
        <fullName evidence="1">357_t:CDS:1</fullName>
    </submittedName>
</protein>
<keyword evidence="2" id="KW-1185">Reference proteome</keyword>